<dbReference type="Pfam" id="PF01780">
    <property type="entry name" value="Ribosomal_L37ae"/>
    <property type="match status" value="1"/>
</dbReference>
<name>A0A0C9XT98_9AGAM</name>
<dbReference type="SUPFAM" id="SSF57829">
    <property type="entry name" value="Zn-binding ribosomal proteins"/>
    <property type="match status" value="1"/>
</dbReference>
<keyword evidence="3" id="KW-0687">Ribonucleoprotein</keyword>
<feature type="non-terminal residue" evidence="4">
    <location>
        <position position="1"/>
    </location>
</feature>
<comment type="similarity">
    <text evidence="1">Belongs to the eukaryotic ribosomal protein eL43 family.</text>
</comment>
<reference evidence="4 5" key="1">
    <citation type="submission" date="2014-04" db="EMBL/GenBank/DDBJ databases">
        <authorList>
            <consortium name="DOE Joint Genome Institute"/>
            <person name="Kuo A."/>
            <person name="Kohler A."/>
            <person name="Costa M.D."/>
            <person name="Nagy L.G."/>
            <person name="Floudas D."/>
            <person name="Copeland A."/>
            <person name="Barry K.W."/>
            <person name="Cichocki N."/>
            <person name="Veneault-Fourrey C."/>
            <person name="LaButti K."/>
            <person name="Lindquist E.A."/>
            <person name="Lipzen A."/>
            <person name="Lundell T."/>
            <person name="Morin E."/>
            <person name="Murat C."/>
            <person name="Sun H."/>
            <person name="Tunlid A."/>
            <person name="Henrissat B."/>
            <person name="Grigoriev I.V."/>
            <person name="Hibbett D.S."/>
            <person name="Martin F."/>
            <person name="Nordberg H.P."/>
            <person name="Cantor M.N."/>
            <person name="Hua S.X."/>
        </authorList>
    </citation>
    <scope>NUCLEOTIDE SEQUENCE [LARGE SCALE GENOMIC DNA]</scope>
    <source>
        <strain evidence="4 5">441</strain>
    </source>
</reference>
<dbReference type="GO" id="GO:0005840">
    <property type="term" value="C:ribosome"/>
    <property type="evidence" value="ECO:0007669"/>
    <property type="project" value="UniProtKB-KW"/>
</dbReference>
<evidence type="ECO:0000313" key="4">
    <source>
        <dbReference type="EMBL" id="KIK15535.1"/>
    </source>
</evidence>
<dbReference type="Proteomes" id="UP000054018">
    <property type="component" value="Unassembled WGS sequence"/>
</dbReference>
<reference evidence="5" key="2">
    <citation type="submission" date="2015-01" db="EMBL/GenBank/DDBJ databases">
        <title>Evolutionary Origins and Diversification of the Mycorrhizal Mutualists.</title>
        <authorList>
            <consortium name="DOE Joint Genome Institute"/>
            <consortium name="Mycorrhizal Genomics Consortium"/>
            <person name="Kohler A."/>
            <person name="Kuo A."/>
            <person name="Nagy L.G."/>
            <person name="Floudas D."/>
            <person name="Copeland A."/>
            <person name="Barry K.W."/>
            <person name="Cichocki N."/>
            <person name="Veneault-Fourrey C."/>
            <person name="LaButti K."/>
            <person name="Lindquist E.A."/>
            <person name="Lipzen A."/>
            <person name="Lundell T."/>
            <person name="Morin E."/>
            <person name="Murat C."/>
            <person name="Riley R."/>
            <person name="Ohm R."/>
            <person name="Sun H."/>
            <person name="Tunlid A."/>
            <person name="Henrissat B."/>
            <person name="Grigoriev I.V."/>
            <person name="Hibbett D.S."/>
            <person name="Martin F."/>
        </authorList>
    </citation>
    <scope>NUCLEOTIDE SEQUENCE [LARGE SCALE GENOMIC DNA]</scope>
    <source>
        <strain evidence="5">441</strain>
    </source>
</reference>
<evidence type="ECO:0000256" key="1">
    <source>
        <dbReference type="ARBA" id="ARBA00008672"/>
    </source>
</evidence>
<dbReference type="InterPro" id="IPR011331">
    <property type="entry name" value="Ribosomal_eL37/eL43"/>
</dbReference>
<organism evidence="4 5">
    <name type="scientific">Pisolithus microcarpus 441</name>
    <dbReference type="NCBI Taxonomy" id="765257"/>
    <lineage>
        <taxon>Eukaryota</taxon>
        <taxon>Fungi</taxon>
        <taxon>Dikarya</taxon>
        <taxon>Basidiomycota</taxon>
        <taxon>Agaricomycotina</taxon>
        <taxon>Agaricomycetes</taxon>
        <taxon>Agaricomycetidae</taxon>
        <taxon>Boletales</taxon>
        <taxon>Sclerodermatineae</taxon>
        <taxon>Pisolithaceae</taxon>
        <taxon>Pisolithus</taxon>
    </lineage>
</organism>
<evidence type="ECO:0000256" key="2">
    <source>
        <dbReference type="ARBA" id="ARBA00022980"/>
    </source>
</evidence>
<dbReference type="HOGENOM" id="CLU_204259_0_0_1"/>
<dbReference type="EMBL" id="KN833887">
    <property type="protein sequence ID" value="KIK15535.1"/>
    <property type="molecule type" value="Genomic_DNA"/>
</dbReference>
<dbReference type="AlphaFoldDB" id="A0A0C9XT98"/>
<accession>A0A0C9XT98</accession>
<sequence length="52" mass="5854">LKWIHLNQHTHYTCTFCGKCAVVGTWRHCSCRKSVAGGGYTVTITTAVTIWR</sequence>
<gene>
    <name evidence="4" type="ORF">PISMIDRAFT_115006</name>
</gene>
<dbReference type="InterPro" id="IPR011332">
    <property type="entry name" value="Ribosomal_zn-bd"/>
</dbReference>
<dbReference type="GO" id="GO:0006412">
    <property type="term" value="P:translation"/>
    <property type="evidence" value="ECO:0007669"/>
    <property type="project" value="InterPro"/>
</dbReference>
<dbReference type="InterPro" id="IPR002674">
    <property type="entry name" value="Ribosomal_eL43"/>
</dbReference>
<keyword evidence="2" id="KW-0689">Ribosomal protein</keyword>
<dbReference type="GO" id="GO:1990904">
    <property type="term" value="C:ribonucleoprotein complex"/>
    <property type="evidence" value="ECO:0007669"/>
    <property type="project" value="UniProtKB-KW"/>
</dbReference>
<proteinExistence type="inferred from homology"/>
<dbReference type="OrthoDB" id="10258345at2759"/>
<dbReference type="GO" id="GO:0003735">
    <property type="term" value="F:structural constituent of ribosome"/>
    <property type="evidence" value="ECO:0007669"/>
    <property type="project" value="InterPro"/>
</dbReference>
<evidence type="ECO:0000256" key="3">
    <source>
        <dbReference type="ARBA" id="ARBA00023274"/>
    </source>
</evidence>
<dbReference type="Gene3D" id="2.20.25.30">
    <property type="match status" value="1"/>
</dbReference>
<protein>
    <submittedName>
        <fullName evidence="4">Uncharacterized protein</fullName>
    </submittedName>
</protein>
<evidence type="ECO:0000313" key="5">
    <source>
        <dbReference type="Proteomes" id="UP000054018"/>
    </source>
</evidence>
<keyword evidence="5" id="KW-1185">Reference proteome</keyword>